<sequence>MAPIVPSDEQVIHAVFVLRRAHEGIGRAQMLGRLQWGNNSQLSEARLKKLVPPDQKISIGIDLGGPTASHLRMGSERQWHRVAIEGVSDDDYSDEDHESDDSDAMYDFQTASNPTGLPPRDIPARDQELYRENSTRGLQVGLTKEDIGRQIEAAYGVNPVPYLPPPPTKVEKVRRCTEFKKTSMEMNSSKKMLKSLPADMARSIPVDARGEPV</sequence>
<reference evidence="1 2" key="1">
    <citation type="journal article" date="2019" name="Nat. Ecol. Evol.">
        <title>Megaphylogeny resolves global patterns of mushroom evolution.</title>
        <authorList>
            <person name="Varga T."/>
            <person name="Krizsan K."/>
            <person name="Foldi C."/>
            <person name="Dima B."/>
            <person name="Sanchez-Garcia M."/>
            <person name="Sanchez-Ramirez S."/>
            <person name="Szollosi G.J."/>
            <person name="Szarkandi J.G."/>
            <person name="Papp V."/>
            <person name="Albert L."/>
            <person name="Andreopoulos W."/>
            <person name="Angelini C."/>
            <person name="Antonin V."/>
            <person name="Barry K.W."/>
            <person name="Bougher N.L."/>
            <person name="Buchanan P."/>
            <person name="Buyck B."/>
            <person name="Bense V."/>
            <person name="Catcheside P."/>
            <person name="Chovatia M."/>
            <person name="Cooper J."/>
            <person name="Damon W."/>
            <person name="Desjardin D."/>
            <person name="Finy P."/>
            <person name="Geml J."/>
            <person name="Haridas S."/>
            <person name="Hughes K."/>
            <person name="Justo A."/>
            <person name="Karasinski D."/>
            <person name="Kautmanova I."/>
            <person name="Kiss B."/>
            <person name="Kocsube S."/>
            <person name="Kotiranta H."/>
            <person name="LaButti K.M."/>
            <person name="Lechner B.E."/>
            <person name="Liimatainen K."/>
            <person name="Lipzen A."/>
            <person name="Lukacs Z."/>
            <person name="Mihaltcheva S."/>
            <person name="Morgado L.N."/>
            <person name="Niskanen T."/>
            <person name="Noordeloos M.E."/>
            <person name="Ohm R.A."/>
            <person name="Ortiz-Santana B."/>
            <person name="Ovrebo C."/>
            <person name="Racz N."/>
            <person name="Riley R."/>
            <person name="Savchenko A."/>
            <person name="Shiryaev A."/>
            <person name="Soop K."/>
            <person name="Spirin V."/>
            <person name="Szebenyi C."/>
            <person name="Tomsovsky M."/>
            <person name="Tulloss R.E."/>
            <person name="Uehling J."/>
            <person name="Grigoriev I.V."/>
            <person name="Vagvolgyi C."/>
            <person name="Papp T."/>
            <person name="Martin F.M."/>
            <person name="Miettinen O."/>
            <person name="Hibbett D.S."/>
            <person name="Nagy L.G."/>
        </authorList>
    </citation>
    <scope>NUCLEOTIDE SEQUENCE [LARGE SCALE GENOMIC DNA]</scope>
    <source>
        <strain evidence="1 2">CBS 309.79</strain>
    </source>
</reference>
<keyword evidence="2" id="KW-1185">Reference proteome</keyword>
<dbReference type="Proteomes" id="UP000305067">
    <property type="component" value="Unassembled WGS sequence"/>
</dbReference>
<gene>
    <name evidence="1" type="ORF">BDV98DRAFT_658288</name>
</gene>
<dbReference type="AlphaFoldDB" id="A0A5C3Q7J6"/>
<protein>
    <submittedName>
        <fullName evidence="1">Uncharacterized protein</fullName>
    </submittedName>
</protein>
<evidence type="ECO:0000313" key="1">
    <source>
        <dbReference type="EMBL" id="TFK97962.1"/>
    </source>
</evidence>
<accession>A0A5C3Q7J6</accession>
<evidence type="ECO:0000313" key="2">
    <source>
        <dbReference type="Proteomes" id="UP000305067"/>
    </source>
</evidence>
<dbReference type="OrthoDB" id="4151615at2759"/>
<proteinExistence type="predicted"/>
<dbReference type="EMBL" id="ML178843">
    <property type="protein sequence ID" value="TFK97962.1"/>
    <property type="molecule type" value="Genomic_DNA"/>
</dbReference>
<name>A0A5C3Q7J6_9AGAR</name>
<organism evidence="1 2">
    <name type="scientific">Pterulicium gracile</name>
    <dbReference type="NCBI Taxonomy" id="1884261"/>
    <lineage>
        <taxon>Eukaryota</taxon>
        <taxon>Fungi</taxon>
        <taxon>Dikarya</taxon>
        <taxon>Basidiomycota</taxon>
        <taxon>Agaricomycotina</taxon>
        <taxon>Agaricomycetes</taxon>
        <taxon>Agaricomycetidae</taxon>
        <taxon>Agaricales</taxon>
        <taxon>Pleurotineae</taxon>
        <taxon>Pterulaceae</taxon>
        <taxon>Pterulicium</taxon>
    </lineage>
</organism>